<reference evidence="1" key="1">
    <citation type="journal article" date="2021" name="Proc. Natl. Acad. Sci. U.S.A.">
        <title>A Catalog of Tens of Thousands of Viruses from Human Metagenomes Reveals Hidden Associations with Chronic Diseases.</title>
        <authorList>
            <person name="Tisza M.J."/>
            <person name="Buck C.B."/>
        </authorList>
    </citation>
    <scope>NUCLEOTIDE SEQUENCE</scope>
    <source>
        <strain evidence="1">Ct8Lf7</strain>
    </source>
</reference>
<evidence type="ECO:0000313" key="1">
    <source>
        <dbReference type="EMBL" id="DAF44438.1"/>
    </source>
</evidence>
<dbReference type="EMBL" id="BK032511">
    <property type="protein sequence ID" value="DAF44438.1"/>
    <property type="molecule type" value="Genomic_DNA"/>
</dbReference>
<sequence>MNGNILNVSVIQSSDDRYVDIKSPNHGIAFYSKGSLKAVINNSGNFGIGTSSPS</sequence>
<protein>
    <submittedName>
        <fullName evidence="1">Uncharacterized protein</fullName>
    </submittedName>
</protein>
<proteinExistence type="predicted"/>
<accession>A0A8S5S0D0</accession>
<organism evidence="1">
    <name type="scientific">Podoviridae sp. ct8Lf7</name>
    <dbReference type="NCBI Taxonomy" id="2827723"/>
    <lineage>
        <taxon>Viruses</taxon>
        <taxon>Duplodnaviria</taxon>
        <taxon>Heunggongvirae</taxon>
        <taxon>Uroviricota</taxon>
        <taxon>Caudoviricetes</taxon>
    </lineage>
</organism>
<name>A0A8S5S0D0_9CAUD</name>